<sequence>MDVALLEVLVEHHNKGDHAQNGWKPHVYTHAIRNVKDKCNKDITKDNISGRMRTLDHHYEVVSKILSQSGFGWDWTNNRLSMDSDDVWDKYVEANKASKEIKSYKTKVIKNWESICIVYSKDHANGKGAKTGAEIAAEPLEEPIEVSPEVAPKRQRTGDAILCMLGDMKRDLVDAFKTTEPIPLPKVTTPAEILDALRLIPDLAEQDMLRCYGKLVLNDRLFQALKELPITMRKTWLLMLP</sequence>
<dbReference type="PaxDb" id="4565-Traes_2BS_16EF7B45A.1"/>
<protein>
    <recommendedName>
        <fullName evidence="1">Myb/SANT-like domain-containing protein</fullName>
    </recommendedName>
</protein>
<feature type="domain" description="Myb/SANT-like" evidence="1">
    <location>
        <begin position="2"/>
        <end position="91"/>
    </location>
</feature>
<dbReference type="AlphaFoldDB" id="A0A3B6BZW6"/>
<dbReference type="STRING" id="4565.A0A3B6BZW6"/>
<proteinExistence type="predicted"/>
<dbReference type="Proteomes" id="UP000019116">
    <property type="component" value="Chromosome 2B"/>
</dbReference>
<evidence type="ECO:0000313" key="3">
    <source>
        <dbReference type="Proteomes" id="UP000019116"/>
    </source>
</evidence>
<evidence type="ECO:0000313" key="2">
    <source>
        <dbReference type="EnsemblPlants" id="TraesCS2B02G114100.1"/>
    </source>
</evidence>
<dbReference type="PANTHER" id="PTHR46929:SF15">
    <property type="entry name" value="MYB_SANT-LIKE DOMAIN-CONTAINING PROTEIN"/>
    <property type="match status" value="1"/>
</dbReference>
<evidence type="ECO:0000259" key="1">
    <source>
        <dbReference type="Pfam" id="PF12776"/>
    </source>
</evidence>
<dbReference type="InterPro" id="IPR024752">
    <property type="entry name" value="Myb/SANT-like_dom"/>
</dbReference>
<dbReference type="EnsemblPlants" id="TraesCS2B02G114100.1">
    <property type="protein sequence ID" value="TraesCS2B02G114100.1"/>
    <property type="gene ID" value="TraesCS2B02G114100"/>
</dbReference>
<dbReference type="Pfam" id="PF12776">
    <property type="entry name" value="Myb_DNA-bind_3"/>
    <property type="match status" value="1"/>
</dbReference>
<reference evidence="2" key="2">
    <citation type="submission" date="2018-10" db="UniProtKB">
        <authorList>
            <consortium name="EnsemblPlants"/>
        </authorList>
    </citation>
    <scope>IDENTIFICATION</scope>
</reference>
<accession>A0A3B6BZW6</accession>
<name>A0A3B6BZW6_WHEAT</name>
<dbReference type="Gramene" id="TraesWEE_scaffold_343440_01G000100.1">
    <property type="protein sequence ID" value="TraesWEE_scaffold_343440_01G000100.1"/>
    <property type="gene ID" value="TraesWEE_scaffold_343440_01G000100"/>
</dbReference>
<dbReference type="Gramene" id="TraesPARA_EIv1.0_0594040.1">
    <property type="protein sequence ID" value="TraesPARA_EIv1.0_0594040.1.CDS"/>
    <property type="gene ID" value="TraesPARA_EIv1.0_0594040"/>
</dbReference>
<dbReference type="OrthoDB" id="651046at2759"/>
<keyword evidence="3" id="KW-1185">Reference proteome</keyword>
<organism evidence="2">
    <name type="scientific">Triticum aestivum</name>
    <name type="common">Wheat</name>
    <dbReference type="NCBI Taxonomy" id="4565"/>
    <lineage>
        <taxon>Eukaryota</taxon>
        <taxon>Viridiplantae</taxon>
        <taxon>Streptophyta</taxon>
        <taxon>Embryophyta</taxon>
        <taxon>Tracheophyta</taxon>
        <taxon>Spermatophyta</taxon>
        <taxon>Magnoliopsida</taxon>
        <taxon>Liliopsida</taxon>
        <taxon>Poales</taxon>
        <taxon>Poaceae</taxon>
        <taxon>BOP clade</taxon>
        <taxon>Pooideae</taxon>
        <taxon>Triticodae</taxon>
        <taxon>Triticeae</taxon>
        <taxon>Triticinae</taxon>
        <taxon>Triticum</taxon>
    </lineage>
</organism>
<dbReference type="SMR" id="A0A3B6BZW6"/>
<dbReference type="PANTHER" id="PTHR46929">
    <property type="entry name" value="EXPRESSED PROTEIN"/>
    <property type="match status" value="1"/>
</dbReference>
<dbReference type="Gramene" id="TraesCS2B02G114100.1">
    <property type="protein sequence ID" value="TraesCS2B02G114100.1"/>
    <property type="gene ID" value="TraesCS2B02G114100"/>
</dbReference>
<reference evidence="2" key="1">
    <citation type="submission" date="2018-08" db="EMBL/GenBank/DDBJ databases">
        <authorList>
            <person name="Rossello M."/>
        </authorList>
    </citation>
    <scope>NUCLEOTIDE SEQUENCE [LARGE SCALE GENOMIC DNA]</scope>
    <source>
        <strain evidence="2">cv. Chinese Spring</strain>
    </source>
</reference>
<dbReference type="Gramene" id="TraesCS2B03G0273800.1">
    <property type="protein sequence ID" value="TraesCS2B03G0273800.1.CDS"/>
    <property type="gene ID" value="TraesCS2B03G0273800"/>
</dbReference>
<dbReference type="OMA" id="MDSNDVW"/>